<evidence type="ECO:0000313" key="1">
    <source>
        <dbReference type="EMBL" id="PNV58846.1"/>
    </source>
</evidence>
<dbReference type="SUPFAM" id="SSF160467">
    <property type="entry name" value="PH0987 N-terminal domain-like"/>
    <property type="match status" value="1"/>
</dbReference>
<comment type="caution">
    <text evidence="1">The sequence shown here is derived from an EMBL/GenBank/DDBJ whole genome shotgun (WGS) entry which is preliminary data.</text>
</comment>
<protein>
    <submittedName>
        <fullName evidence="1">Allophanate hydrolase subunit 1</fullName>
    </submittedName>
</protein>
<dbReference type="AlphaFoldDB" id="A0A2K2TLB8"/>
<dbReference type="GO" id="GO:0016787">
    <property type="term" value="F:hydrolase activity"/>
    <property type="evidence" value="ECO:0007669"/>
    <property type="project" value="UniProtKB-KW"/>
</dbReference>
<dbReference type="Gene3D" id="3.30.1360.40">
    <property type="match status" value="1"/>
</dbReference>
<dbReference type="PANTHER" id="PTHR34698">
    <property type="entry name" value="5-OXOPROLINASE SUBUNIT B"/>
    <property type="match status" value="1"/>
</dbReference>
<keyword evidence="1" id="KW-0378">Hydrolase</keyword>
<dbReference type="EMBL" id="POTQ01000001">
    <property type="protein sequence ID" value="PNV58846.1"/>
    <property type="molecule type" value="Genomic_DNA"/>
</dbReference>
<gene>
    <name evidence="1" type="ORF">C1Y38_00815</name>
</gene>
<accession>A0A2K2TLB8</accession>
<dbReference type="PANTHER" id="PTHR34698:SF2">
    <property type="entry name" value="5-OXOPROLINASE SUBUNIT B"/>
    <property type="match status" value="1"/>
</dbReference>
<reference evidence="1 2" key="1">
    <citation type="submission" date="2018-01" db="EMBL/GenBank/DDBJ databases">
        <title>Draft genome sequence of the feruloyl esterase-producing strain Lactobacillus fermentum CRL 1446, isolated from artisanal goat milk cheese.</title>
        <authorList>
            <person name="Abeijon Mukdsi M.C."/>
            <person name="Saavedra L."/>
            <person name="Gauffin Cano M.P."/>
            <person name="Hebert E.M."/>
            <person name="Medina R.B."/>
        </authorList>
    </citation>
    <scope>NUCLEOTIDE SEQUENCE [LARGE SCALE GENOMIC DNA]</scope>
    <source>
        <strain evidence="1 2">CRL 1446</strain>
    </source>
</reference>
<dbReference type="SMART" id="SM00796">
    <property type="entry name" value="AHS1"/>
    <property type="match status" value="1"/>
</dbReference>
<dbReference type="InterPro" id="IPR003833">
    <property type="entry name" value="CT_C_D"/>
</dbReference>
<name>A0A2K2TLB8_LIMFE</name>
<dbReference type="Pfam" id="PF02682">
    <property type="entry name" value="CT_C_D"/>
    <property type="match status" value="1"/>
</dbReference>
<dbReference type="InterPro" id="IPR029000">
    <property type="entry name" value="Cyclophilin-like_dom_sf"/>
</dbReference>
<proteinExistence type="predicted"/>
<dbReference type="Proteomes" id="UP000236514">
    <property type="component" value="Unassembled WGS sequence"/>
</dbReference>
<dbReference type="InterPro" id="IPR010016">
    <property type="entry name" value="PxpB"/>
</dbReference>
<dbReference type="Gene3D" id="2.40.100.10">
    <property type="entry name" value="Cyclophilin-like"/>
    <property type="match status" value="1"/>
</dbReference>
<dbReference type="SUPFAM" id="SSF50891">
    <property type="entry name" value="Cyclophilin-like"/>
    <property type="match status" value="1"/>
</dbReference>
<sequence>MKGGAPMDSYQLTPLGDQALVITLGDSIDPVVNRRLQTLIKEIRQANLPGIVALIPAYSTLTVTYDGIVTNYDKLSHTLKPLIDSSLSAPLATPTTWLIPVRYGGDGGPDLADVANFADQSTGEVVQAHTDQDYLIYFLGFLPGFAYMGSVDDKIAMPRLAKPRLEIPAGSVGIAGKQTGFYPVASPGGWRIIGQTPLNLYDPAHPQSFYSAGDRVRFFAVTDHEFDLIKTDVANGTYQVKAVN</sequence>
<dbReference type="NCBIfam" id="TIGR00370">
    <property type="entry name" value="5-oxoprolinase subunit PxpB"/>
    <property type="match status" value="1"/>
</dbReference>
<evidence type="ECO:0000313" key="2">
    <source>
        <dbReference type="Proteomes" id="UP000236514"/>
    </source>
</evidence>
<organism evidence="1 2">
    <name type="scientific">Limosilactobacillus fermentum</name>
    <name type="common">Lactobacillus fermentum</name>
    <dbReference type="NCBI Taxonomy" id="1613"/>
    <lineage>
        <taxon>Bacteria</taxon>
        <taxon>Bacillati</taxon>
        <taxon>Bacillota</taxon>
        <taxon>Bacilli</taxon>
        <taxon>Lactobacillales</taxon>
        <taxon>Lactobacillaceae</taxon>
        <taxon>Limosilactobacillus</taxon>
    </lineage>
</organism>